<dbReference type="EMBL" id="CP000152">
    <property type="protein sequence ID" value="ABB10973.1"/>
    <property type="molecule type" value="Genomic_DNA"/>
</dbReference>
<proteinExistence type="predicted"/>
<dbReference type="KEGG" id="bur:Bcep18194_B0859"/>
<organism evidence="2 3">
    <name type="scientific">Burkholderia lata (strain ATCC 17760 / DSM 23089 / LMG 22485 / NCIMB 9086 / R18194 / 383)</name>
    <dbReference type="NCBI Taxonomy" id="482957"/>
    <lineage>
        <taxon>Bacteria</taxon>
        <taxon>Pseudomonadati</taxon>
        <taxon>Pseudomonadota</taxon>
        <taxon>Betaproteobacteria</taxon>
        <taxon>Burkholderiales</taxon>
        <taxon>Burkholderiaceae</taxon>
        <taxon>Burkholderia</taxon>
        <taxon>Burkholderia cepacia complex</taxon>
    </lineage>
</organism>
<dbReference type="PATRIC" id="fig|482957.22.peg.4487"/>
<name>Q398Y8_BURL3</name>
<dbReference type="Proteomes" id="UP000002705">
    <property type="component" value="Chromosome 2"/>
</dbReference>
<dbReference type="AlphaFoldDB" id="Q398Y8"/>
<feature type="region of interest" description="Disordered" evidence="1">
    <location>
        <begin position="67"/>
        <end position="123"/>
    </location>
</feature>
<sequence>MRRDTRPLPSLQSTQQPRALRAAGTETYGTDMNMRASRTVAACLTALAALACAASPVARATNDNTLHVASMTSGNPDEGSAGRDAPPARQRRMDAAATTPPDRARRMASPAASADPPSCHARPVMTMCRGLPSSDAKRRCMRCLDQ</sequence>
<feature type="region of interest" description="Disordered" evidence="1">
    <location>
        <begin position="1"/>
        <end position="22"/>
    </location>
</feature>
<dbReference type="HOGENOM" id="CLU_1773905_0_0_4"/>
<protein>
    <recommendedName>
        <fullName evidence="4">Lytic transglycosylase</fullName>
    </recommendedName>
</protein>
<keyword evidence="3" id="KW-1185">Reference proteome</keyword>
<evidence type="ECO:0000313" key="3">
    <source>
        <dbReference type="Proteomes" id="UP000002705"/>
    </source>
</evidence>
<feature type="compositionally biased region" description="Low complexity" evidence="1">
    <location>
        <begin position="95"/>
        <end position="118"/>
    </location>
</feature>
<evidence type="ECO:0000313" key="2">
    <source>
        <dbReference type="EMBL" id="ABB10973.1"/>
    </source>
</evidence>
<evidence type="ECO:0008006" key="4">
    <source>
        <dbReference type="Google" id="ProtNLM"/>
    </source>
</evidence>
<accession>Q398Y8</accession>
<reference evidence="2" key="1">
    <citation type="submission" date="2005-10" db="EMBL/GenBank/DDBJ databases">
        <title>Complete sequence of chromosome 2 of Burkholderia sp. 383.</title>
        <authorList>
            <consortium name="US DOE Joint Genome Institute"/>
            <person name="Copeland A."/>
            <person name="Lucas S."/>
            <person name="Lapidus A."/>
            <person name="Barry K."/>
            <person name="Detter J.C."/>
            <person name="Glavina T."/>
            <person name="Hammon N."/>
            <person name="Israni S."/>
            <person name="Pitluck S."/>
            <person name="Chain P."/>
            <person name="Malfatti S."/>
            <person name="Shin M."/>
            <person name="Vergez L."/>
            <person name="Schmutz J."/>
            <person name="Larimer F."/>
            <person name="Land M."/>
            <person name="Kyrpides N."/>
            <person name="Lykidis A."/>
            <person name="Richardson P."/>
        </authorList>
    </citation>
    <scope>NUCLEOTIDE SEQUENCE [LARGE SCALE GENOMIC DNA]</scope>
    <source>
        <strain evidence="2">383</strain>
    </source>
</reference>
<gene>
    <name evidence="2" type="ordered locus">Bcep18194_B0859</name>
</gene>
<evidence type="ECO:0000256" key="1">
    <source>
        <dbReference type="SAM" id="MobiDB-lite"/>
    </source>
</evidence>